<feature type="domain" description="BZIP" evidence="7">
    <location>
        <begin position="78"/>
        <end position="141"/>
    </location>
</feature>
<feature type="region of interest" description="Disordered" evidence="6">
    <location>
        <begin position="142"/>
        <end position="180"/>
    </location>
</feature>
<evidence type="ECO:0000256" key="4">
    <source>
        <dbReference type="ARBA" id="ARBA00023163"/>
    </source>
</evidence>
<dbReference type="SMART" id="SM00338">
    <property type="entry name" value="BRLZ"/>
    <property type="match status" value="1"/>
</dbReference>
<dbReference type="PROSITE" id="PS50217">
    <property type="entry name" value="BZIP"/>
    <property type="match status" value="1"/>
</dbReference>
<evidence type="ECO:0000256" key="1">
    <source>
        <dbReference type="ARBA" id="ARBA00006079"/>
    </source>
</evidence>
<keyword evidence="4" id="KW-0804">Transcription</keyword>
<evidence type="ECO:0000256" key="2">
    <source>
        <dbReference type="ARBA" id="ARBA00023015"/>
    </source>
</evidence>
<dbReference type="PROSITE" id="PS00036">
    <property type="entry name" value="BZIP_BASIC"/>
    <property type="match status" value="1"/>
</dbReference>
<accession>K4FTD6</accession>
<evidence type="ECO:0000313" key="8">
    <source>
        <dbReference type="EMBL" id="AFK11403.1"/>
    </source>
</evidence>
<feature type="region of interest" description="Disordered" evidence="6">
    <location>
        <begin position="348"/>
        <end position="386"/>
    </location>
</feature>
<protein>
    <submittedName>
        <fullName evidence="8">E4 binding protein 4-6</fullName>
    </submittedName>
</protein>
<dbReference type="GO" id="GO:0007623">
    <property type="term" value="P:circadian rhythm"/>
    <property type="evidence" value="ECO:0007669"/>
    <property type="project" value="TreeGrafter"/>
</dbReference>
<dbReference type="EMBL" id="JX053175">
    <property type="protein sequence ID" value="AFK11403.1"/>
    <property type="molecule type" value="mRNA"/>
</dbReference>
<dbReference type="Pfam" id="PF07716">
    <property type="entry name" value="bZIP_2"/>
    <property type="match status" value="1"/>
</dbReference>
<dbReference type="GO" id="GO:0005634">
    <property type="term" value="C:nucleus"/>
    <property type="evidence" value="ECO:0007669"/>
    <property type="project" value="TreeGrafter"/>
</dbReference>
<feature type="region of interest" description="Disordered" evidence="6">
    <location>
        <begin position="76"/>
        <end position="97"/>
    </location>
</feature>
<dbReference type="InterPro" id="IPR046347">
    <property type="entry name" value="bZIP_sf"/>
</dbReference>
<evidence type="ECO:0000256" key="6">
    <source>
        <dbReference type="SAM" id="MobiDB-lite"/>
    </source>
</evidence>
<keyword evidence="5" id="KW-0539">Nucleus</keyword>
<dbReference type="GO" id="GO:0003700">
    <property type="term" value="F:DNA-binding transcription factor activity"/>
    <property type="evidence" value="ECO:0007669"/>
    <property type="project" value="InterPro"/>
</dbReference>
<dbReference type="InterPro" id="IPR047229">
    <property type="entry name" value="NFIL3-like"/>
</dbReference>
<feature type="compositionally biased region" description="Basic and acidic residues" evidence="6">
    <location>
        <begin position="76"/>
        <end position="94"/>
    </location>
</feature>
<evidence type="ECO:0000256" key="5">
    <source>
        <dbReference type="ARBA" id="ARBA00023242"/>
    </source>
</evidence>
<dbReference type="InterPro" id="IPR004827">
    <property type="entry name" value="bZIP"/>
</dbReference>
<proteinExistence type="evidence at transcript level"/>
<dbReference type="PANTHER" id="PTHR15284:SF6">
    <property type="entry name" value="HYPOTHETICAL LOC799271-RELATED"/>
    <property type="match status" value="1"/>
</dbReference>
<dbReference type="CDD" id="cd14694">
    <property type="entry name" value="bZIP_NFIL3"/>
    <property type="match status" value="1"/>
</dbReference>
<dbReference type="InterPro" id="IPR047106">
    <property type="entry name" value="NFIL3-like_bZIP"/>
</dbReference>
<name>K4FTD6_CALMI</name>
<comment type="similarity">
    <text evidence="1">Belongs to the bZIP family. NFIL3 subfamily.</text>
</comment>
<organism evidence="8">
    <name type="scientific">Callorhinchus milii</name>
    <name type="common">Ghost shark</name>
    <dbReference type="NCBI Taxonomy" id="7868"/>
    <lineage>
        <taxon>Eukaryota</taxon>
        <taxon>Metazoa</taxon>
        <taxon>Chordata</taxon>
        <taxon>Craniata</taxon>
        <taxon>Vertebrata</taxon>
        <taxon>Chondrichthyes</taxon>
        <taxon>Holocephali</taxon>
        <taxon>Chimaeriformes</taxon>
        <taxon>Callorhinchidae</taxon>
        <taxon>Callorhinchus</taxon>
    </lineage>
</organism>
<dbReference type="GO" id="GO:0003677">
    <property type="term" value="F:DNA binding"/>
    <property type="evidence" value="ECO:0007669"/>
    <property type="project" value="UniProtKB-KW"/>
</dbReference>
<feature type="region of interest" description="Disordered" evidence="6">
    <location>
        <begin position="232"/>
        <end position="278"/>
    </location>
</feature>
<feature type="region of interest" description="Disordered" evidence="6">
    <location>
        <begin position="296"/>
        <end position="333"/>
    </location>
</feature>
<dbReference type="Gene3D" id="1.20.5.170">
    <property type="match status" value="1"/>
</dbReference>
<evidence type="ECO:0000259" key="7">
    <source>
        <dbReference type="PROSITE" id="PS50217"/>
    </source>
</evidence>
<sequence length="416" mass="44567">MAAGGTLSPTLNMESYEEAREASCELLAEPGGVCSPGLCYPERAMSVSVSVLARPPRHKDSSSAIRRKREFIPDSRKDDSYWDKRKKNNEAAKRSREKRRVNDMVLENRVLSLLEENARLRAELLALKFRFGIIKEPLESHLLPNPGPGSQRFPPPGQPGFPARGEGSPYPMESRGFAPSGSCRTLARGPGVGVGMGPAVEAQDSCLVSEDSGISTPGGSSVGSGSPVFFEEPLSESGREELRFEPPLPSSHVCEPGPELSAFPGHNPKPARSPEPANMVKCLPHKLRFKISAGLEDSGDAELRGRGAPVAGDGAPRRTIDLHPDRGMVPGAPPAWRPQLGLLAEDCRALPSHRGGQDARRPAGQCQAGSFPESPGSGDSAVKSENQGLKTQLASLSAEVAQLKRMFSRQLYSNLT</sequence>
<reference evidence="8" key="1">
    <citation type="journal article" date="2012" name="PLoS ONE">
        <title>Sequencing and Analysis of Full-Length cDNAs, 5'-ESTs and 3'-ESTs from a Cartilaginous Fish, the Elephant Shark (Callorhinchus milii).</title>
        <authorList>
            <person name="Tan Y.Y."/>
            <person name="Kodzius R."/>
            <person name="Tay B.H."/>
            <person name="Tay A."/>
            <person name="Brenner S."/>
            <person name="Venkatesh B."/>
        </authorList>
    </citation>
    <scope>NUCLEOTIDE SEQUENCE</scope>
    <source>
        <tissue evidence="8">Spleen</tissue>
    </source>
</reference>
<evidence type="ECO:0000256" key="3">
    <source>
        <dbReference type="ARBA" id="ARBA00023125"/>
    </source>
</evidence>
<dbReference type="AlphaFoldDB" id="K4FTD6"/>
<dbReference type="PANTHER" id="PTHR15284">
    <property type="entry name" value="NUCLEAR FACTOR INTERLEUKIN-3-REGULATED PROTEIN"/>
    <property type="match status" value="1"/>
</dbReference>
<keyword evidence="2" id="KW-0805">Transcription regulation</keyword>
<feature type="compositionally biased region" description="Basic and acidic residues" evidence="6">
    <location>
        <begin position="315"/>
        <end position="326"/>
    </location>
</feature>
<dbReference type="SUPFAM" id="SSF57959">
    <property type="entry name" value="Leucine zipper domain"/>
    <property type="match status" value="1"/>
</dbReference>
<keyword evidence="3" id="KW-0238">DNA-binding</keyword>
<dbReference type="FunFam" id="1.20.5.170:FF:000025">
    <property type="entry name" value="nuclear factor interleukin-3-regulated protein-like"/>
    <property type="match status" value="1"/>
</dbReference>